<dbReference type="NCBIfam" id="TIGR02265">
    <property type="entry name" value="Mxa_TIGR02265"/>
    <property type="match status" value="1"/>
</dbReference>
<name>A0ABX7NE36_9BACT</name>
<dbReference type="InterPro" id="IPR011751">
    <property type="entry name" value="Mxa_paralog_2265"/>
</dbReference>
<dbReference type="Proteomes" id="UP000663090">
    <property type="component" value="Chromosome"/>
</dbReference>
<dbReference type="Pfam" id="PF09536">
    <property type="entry name" value="DUF2378"/>
    <property type="match status" value="1"/>
</dbReference>
<evidence type="ECO:0000313" key="2">
    <source>
        <dbReference type="Proteomes" id="UP000663090"/>
    </source>
</evidence>
<gene>
    <name evidence="1" type="ORF">JY572_13940</name>
</gene>
<dbReference type="EMBL" id="CP071091">
    <property type="protein sequence ID" value="QSQ17087.1"/>
    <property type="molecule type" value="Genomic_DNA"/>
</dbReference>
<sequence>MALAMTMRAPAREPVVFGYALETLLASAMPLLPFTGKALERQGIFAGVPLHTAYPASVWPAVIRLLAGSTLPHLEREEAEYELGRRFAERFIQTRMGTVLQGFAQVVGTEQMLLRLSRTLRSTNNFLDVTLRPHGDEGGWELRLHPVREFERHPRRQADPPHFARGLLTYAFQHGGAPTARLTLADHDEGRAITTFHVSL</sequence>
<proteinExistence type="predicted"/>
<keyword evidence="2" id="KW-1185">Reference proteome</keyword>
<protein>
    <submittedName>
        <fullName evidence="1">DUF2378 family protein</fullName>
    </submittedName>
</protein>
<evidence type="ECO:0000313" key="1">
    <source>
        <dbReference type="EMBL" id="QSQ17087.1"/>
    </source>
</evidence>
<reference evidence="1 2" key="1">
    <citation type="submission" date="2021-02" db="EMBL/GenBank/DDBJ databases">
        <title>De Novo genome assembly of isolated myxobacteria.</title>
        <authorList>
            <person name="Stevens D.C."/>
        </authorList>
    </citation>
    <scope>NUCLEOTIDE SEQUENCE [LARGE SCALE GENOMIC DNA]</scope>
    <source>
        <strain evidence="1 2">SCHIC003</strain>
    </source>
</reference>
<dbReference type="RefSeq" id="WP_206718722.1">
    <property type="nucleotide sequence ID" value="NZ_CP071091.1"/>
</dbReference>
<organism evidence="1 2">
    <name type="scientific">Myxococcus landrumensis</name>
    <dbReference type="NCBI Taxonomy" id="2813577"/>
    <lineage>
        <taxon>Bacteria</taxon>
        <taxon>Pseudomonadati</taxon>
        <taxon>Myxococcota</taxon>
        <taxon>Myxococcia</taxon>
        <taxon>Myxococcales</taxon>
        <taxon>Cystobacterineae</taxon>
        <taxon>Myxococcaceae</taxon>
        <taxon>Myxococcus</taxon>
    </lineage>
</organism>
<accession>A0ABX7NE36</accession>